<keyword evidence="1" id="KW-0472">Membrane</keyword>
<dbReference type="AlphaFoldDB" id="A0A0K1QQ86"/>
<name>A0A0K1QQ86_PSEFL</name>
<organism evidence="2 3">
    <name type="scientific">Pseudomonas fluorescens NCIMB 11764</name>
    <dbReference type="NCBI Taxonomy" id="1221522"/>
    <lineage>
        <taxon>Bacteria</taxon>
        <taxon>Pseudomonadati</taxon>
        <taxon>Pseudomonadota</taxon>
        <taxon>Gammaproteobacteria</taxon>
        <taxon>Pseudomonadales</taxon>
        <taxon>Pseudomonadaceae</taxon>
        <taxon>Pseudomonas</taxon>
    </lineage>
</organism>
<accession>A0A0K1QQ86</accession>
<dbReference type="OrthoDB" id="6896612at2"/>
<dbReference type="EMBL" id="CP010945">
    <property type="protein sequence ID" value="AKV07906.1"/>
    <property type="molecule type" value="Genomic_DNA"/>
</dbReference>
<dbReference type="Proteomes" id="UP000017175">
    <property type="component" value="Chromosome"/>
</dbReference>
<reference evidence="2 3" key="1">
    <citation type="journal article" date="2012" name="J. Bacteriol.">
        <title>Draft genome sequence of the cyanide-utilizing bacterium Pseudomonas fluorescens strain NCIMB 11764.</title>
        <authorList>
            <person name="Vilo C.A."/>
            <person name="Benedik M.J."/>
            <person name="Kunz D.A."/>
            <person name="Dong Q."/>
        </authorList>
    </citation>
    <scope>NUCLEOTIDE SEQUENCE [LARGE SCALE GENOMIC DNA]</scope>
    <source>
        <strain evidence="2 3">NCIMB 11764</strain>
    </source>
</reference>
<evidence type="ECO:0000313" key="2">
    <source>
        <dbReference type="EMBL" id="AKV07906.1"/>
    </source>
</evidence>
<gene>
    <name evidence="2" type="ORF">B723_16380</name>
</gene>
<keyword evidence="1" id="KW-1133">Transmembrane helix</keyword>
<dbReference type="RefSeq" id="WP_017337704.1">
    <property type="nucleotide sequence ID" value="NZ_CP010945.1"/>
</dbReference>
<keyword evidence="1" id="KW-0812">Transmembrane</keyword>
<evidence type="ECO:0000313" key="3">
    <source>
        <dbReference type="Proteomes" id="UP000017175"/>
    </source>
</evidence>
<proteinExistence type="predicted"/>
<feature type="transmembrane region" description="Helical" evidence="1">
    <location>
        <begin position="15"/>
        <end position="36"/>
    </location>
</feature>
<sequence length="105" mass="11372">MTEVSRIADSTTFKVAVPILQTILSAGAIGAFVYVVGSLGSLQVQLAAYQTNQALIGQRVDSLERSRESTDKFVDSLRTSVQRQEFQINQLGDGLKGLAQMGRPK</sequence>
<protein>
    <submittedName>
        <fullName evidence="2">Uncharacterized protein</fullName>
    </submittedName>
</protein>
<evidence type="ECO:0000256" key="1">
    <source>
        <dbReference type="SAM" id="Phobius"/>
    </source>
</evidence>